<feature type="domain" description="F-box" evidence="1">
    <location>
        <begin position="21"/>
        <end position="70"/>
    </location>
</feature>
<dbReference type="AlphaFoldDB" id="A0AA88A912"/>
<dbReference type="InterPro" id="IPR001810">
    <property type="entry name" value="F-box_dom"/>
</dbReference>
<proteinExistence type="predicted"/>
<dbReference type="PANTHER" id="PTHR31672:SF13">
    <property type="entry name" value="F-BOX PROTEIN CPR30-LIKE"/>
    <property type="match status" value="1"/>
</dbReference>
<protein>
    <recommendedName>
        <fullName evidence="1">F-box domain-containing protein</fullName>
    </recommendedName>
</protein>
<gene>
    <name evidence="2" type="ORF">TIFTF001_015723</name>
</gene>
<dbReference type="PROSITE" id="PS50181">
    <property type="entry name" value="FBOX"/>
    <property type="match status" value="1"/>
</dbReference>
<organism evidence="2 3">
    <name type="scientific">Ficus carica</name>
    <name type="common">Common fig</name>
    <dbReference type="NCBI Taxonomy" id="3494"/>
    <lineage>
        <taxon>Eukaryota</taxon>
        <taxon>Viridiplantae</taxon>
        <taxon>Streptophyta</taxon>
        <taxon>Embryophyta</taxon>
        <taxon>Tracheophyta</taxon>
        <taxon>Spermatophyta</taxon>
        <taxon>Magnoliopsida</taxon>
        <taxon>eudicotyledons</taxon>
        <taxon>Gunneridae</taxon>
        <taxon>Pentapetalae</taxon>
        <taxon>rosids</taxon>
        <taxon>fabids</taxon>
        <taxon>Rosales</taxon>
        <taxon>Moraceae</taxon>
        <taxon>Ficeae</taxon>
        <taxon>Ficus</taxon>
    </lineage>
</organism>
<dbReference type="Pfam" id="PF07734">
    <property type="entry name" value="FBA_1"/>
    <property type="match status" value="1"/>
</dbReference>
<sequence length="418" mass="48118">MADERQSPPLALDRSAMEASTSKFDNLPREIVAEIMSRLPPESLMGCKCLNKSWYFVIKCLIKDPKFVAKHLHQAEAAPETLVVYYRFLHLEELMTSLITSTSSRHNGDEDDLHLVSEDLSLPVYFTQQGYNKVHHCDGIICLTRDNKTITLCNLALREFCIFSPETDLVINEYSILGVGFGKDFRSGNYKIVRLLEPMKAEVFTPGTSNSWREIAIDVNSKHYEDVGDHAYLNGKCFWLMLGEPWTLLCFDLCTEVFQTISLPNGEDTCSSITIHDDLLCFFWYPLLTQFSNCIHVWKLDFKDGGSGTEDFTYSWRKCLETNPFERLYIPMTFWQSDELLVDDADNMELYYNPHTENSPESDEELLVDTEYARISSFNIRTRKLRKVKLPEYGTLGPILYKGPYVKSLVSIKEKKLA</sequence>
<name>A0AA88A912_FICCA</name>
<keyword evidence="3" id="KW-1185">Reference proteome</keyword>
<reference evidence="2" key="1">
    <citation type="submission" date="2023-07" db="EMBL/GenBank/DDBJ databases">
        <title>draft genome sequence of fig (Ficus carica).</title>
        <authorList>
            <person name="Takahashi T."/>
            <person name="Nishimura K."/>
        </authorList>
    </citation>
    <scope>NUCLEOTIDE SEQUENCE</scope>
</reference>
<dbReference type="NCBIfam" id="TIGR01640">
    <property type="entry name" value="F_box_assoc_1"/>
    <property type="match status" value="1"/>
</dbReference>
<dbReference type="SUPFAM" id="SSF81383">
    <property type="entry name" value="F-box domain"/>
    <property type="match status" value="1"/>
</dbReference>
<dbReference type="Gene3D" id="1.20.1280.50">
    <property type="match status" value="1"/>
</dbReference>
<dbReference type="InterPro" id="IPR006527">
    <property type="entry name" value="F-box-assoc_dom_typ1"/>
</dbReference>
<dbReference type="Pfam" id="PF00646">
    <property type="entry name" value="F-box"/>
    <property type="match status" value="1"/>
</dbReference>
<dbReference type="EMBL" id="BTGU01000023">
    <property type="protein sequence ID" value="GMN46552.1"/>
    <property type="molecule type" value="Genomic_DNA"/>
</dbReference>
<dbReference type="InterPro" id="IPR036047">
    <property type="entry name" value="F-box-like_dom_sf"/>
</dbReference>
<dbReference type="PANTHER" id="PTHR31672">
    <property type="entry name" value="BNACNNG10540D PROTEIN"/>
    <property type="match status" value="1"/>
</dbReference>
<evidence type="ECO:0000259" key="1">
    <source>
        <dbReference type="PROSITE" id="PS50181"/>
    </source>
</evidence>
<dbReference type="Proteomes" id="UP001187192">
    <property type="component" value="Unassembled WGS sequence"/>
</dbReference>
<dbReference type="InterPro" id="IPR050796">
    <property type="entry name" value="SCF_F-box_component"/>
</dbReference>
<dbReference type="InterPro" id="IPR017451">
    <property type="entry name" value="F-box-assoc_interact_dom"/>
</dbReference>
<comment type="caution">
    <text evidence="2">The sequence shown here is derived from an EMBL/GenBank/DDBJ whole genome shotgun (WGS) entry which is preliminary data.</text>
</comment>
<evidence type="ECO:0000313" key="2">
    <source>
        <dbReference type="EMBL" id="GMN46552.1"/>
    </source>
</evidence>
<evidence type="ECO:0000313" key="3">
    <source>
        <dbReference type="Proteomes" id="UP001187192"/>
    </source>
</evidence>
<accession>A0AA88A912</accession>